<comment type="caution">
    <text evidence="7">The sequence shown here is derived from an EMBL/GenBank/DDBJ whole genome shotgun (WGS) entry which is preliminary data.</text>
</comment>
<dbReference type="InterPro" id="IPR005225">
    <property type="entry name" value="Small_GTP-bd"/>
</dbReference>
<dbReference type="SMART" id="SM00889">
    <property type="entry name" value="EFG_IV"/>
    <property type="match status" value="1"/>
</dbReference>
<feature type="domain" description="Tr-type G" evidence="6">
    <location>
        <begin position="7"/>
        <end position="231"/>
    </location>
</feature>
<dbReference type="Gene3D" id="3.30.70.870">
    <property type="entry name" value="Elongation Factor G (Translational Gtpase), domain 3"/>
    <property type="match status" value="1"/>
</dbReference>
<dbReference type="Pfam" id="PF00009">
    <property type="entry name" value="GTP_EFTU"/>
    <property type="match status" value="1"/>
</dbReference>
<dbReference type="Pfam" id="PF00679">
    <property type="entry name" value="EFG_C"/>
    <property type="match status" value="1"/>
</dbReference>
<dbReference type="InterPro" id="IPR005517">
    <property type="entry name" value="Transl_elong_EFG/EF2_IV"/>
</dbReference>
<dbReference type="Pfam" id="PF03764">
    <property type="entry name" value="EFG_IV"/>
    <property type="match status" value="1"/>
</dbReference>
<keyword evidence="4" id="KW-0046">Antibiotic resistance</keyword>
<accession>A0ABQ1DX98</accession>
<keyword evidence="7" id="KW-0251">Elongation factor</keyword>
<keyword evidence="3" id="KW-0342">GTP-binding</keyword>
<keyword evidence="8" id="KW-1185">Reference proteome</keyword>
<dbReference type="PROSITE" id="PS00301">
    <property type="entry name" value="G_TR_1"/>
    <property type="match status" value="1"/>
</dbReference>
<evidence type="ECO:0000256" key="1">
    <source>
        <dbReference type="ARBA" id="ARBA00022741"/>
    </source>
</evidence>
<dbReference type="SUPFAM" id="SSF50447">
    <property type="entry name" value="Translation proteins"/>
    <property type="match status" value="1"/>
</dbReference>
<dbReference type="InterPro" id="IPR009000">
    <property type="entry name" value="Transl_B-barrel_sf"/>
</dbReference>
<dbReference type="Gene3D" id="3.30.70.240">
    <property type="match status" value="1"/>
</dbReference>
<dbReference type="InterPro" id="IPR041095">
    <property type="entry name" value="EFG_II"/>
</dbReference>
<dbReference type="EMBL" id="BLYJ01000004">
    <property type="protein sequence ID" value="GFO87314.1"/>
    <property type="molecule type" value="Genomic_DNA"/>
</dbReference>
<dbReference type="InterPro" id="IPR031157">
    <property type="entry name" value="G_TR_CS"/>
</dbReference>
<evidence type="ECO:0000313" key="7">
    <source>
        <dbReference type="EMBL" id="GFO87314.1"/>
    </source>
</evidence>
<evidence type="ECO:0000256" key="5">
    <source>
        <dbReference type="SAM" id="MobiDB-lite"/>
    </source>
</evidence>
<evidence type="ECO:0000313" key="8">
    <source>
        <dbReference type="Proteomes" id="UP000620147"/>
    </source>
</evidence>
<dbReference type="PROSITE" id="PS51722">
    <property type="entry name" value="G_TR_2"/>
    <property type="match status" value="1"/>
</dbReference>
<dbReference type="PANTHER" id="PTHR43261:SF1">
    <property type="entry name" value="RIBOSOME-RELEASING FACTOR 2, MITOCHONDRIAL"/>
    <property type="match status" value="1"/>
</dbReference>
<dbReference type="InterPro" id="IPR027417">
    <property type="entry name" value="P-loop_NTPase"/>
</dbReference>
<proteinExistence type="predicted"/>
<protein>
    <submittedName>
        <fullName evidence="7">Translation elongation factor G</fullName>
    </submittedName>
</protein>
<feature type="region of interest" description="Disordered" evidence="5">
    <location>
        <begin position="652"/>
        <end position="673"/>
    </location>
</feature>
<gene>
    <name evidence="7" type="ORF">BUFA31_04780</name>
</gene>
<dbReference type="GO" id="GO:0003746">
    <property type="term" value="F:translation elongation factor activity"/>
    <property type="evidence" value="ECO:0007669"/>
    <property type="project" value="UniProtKB-KW"/>
</dbReference>
<keyword evidence="1" id="KW-0547">Nucleotide-binding</keyword>
<dbReference type="InterPro" id="IPR000640">
    <property type="entry name" value="EFG_V-like"/>
</dbReference>
<dbReference type="SUPFAM" id="SSF54211">
    <property type="entry name" value="Ribosomal protein S5 domain 2-like"/>
    <property type="match status" value="1"/>
</dbReference>
<sequence length="861" mass="95232">MKANFAMKHICIGITAHVDAGKTTLSEAMLYQAGALKKLGRVDHQDAFLDTFALERARGITIFSKQAEFSLPHTEVTLLDTPGHVDFSAEMERTLQVLDCAVLVISGTDGVQAHTETLWRLLTRQGIPTFLFINKMDLDGADRNALLQELKSRLDSGCVDFTSTDTMAEELAVCDEGLLEQYLETGMVDDSQIAQLVAERKAFPCYFGSALRLDGVDALLDGLERYLPAPQYGADFGARVFKIARDAQGNRLSYLKITGGALSVREQLSGGEDGGWQEKVSGIRIYSGEKFRTAERVESGMVCAVTGLTHTRPGMGLGAEVGALPPVLEPVLGYRVCLPEGCDAHVMLRNLRQLEEEDPQLRVVWNERLGEIHLQLMGEVQLEILTSVIAERFGVDVTFDEGSIVYRETITEPVIGIGHFEPLRHYAEVHLLLEPAERGSGIQLSTACPTDVLDLNWQRLILTHLAEKPHLGVLTGAPITDVKITILAGRAHVKHTEGGDFREATYRAVRNGLMRTESLLLEPYYVFRLELPDECVGRAMTDIQRMNGTFEPPEQGAHGSILTGTAPVSTMRNYWTEVAAYTKGRGRLSCTPNGYAPCHNAEEVISAAAYDPTADVENTPDSVFCSHGAGYVVKWNEVPEHAHIDTSNVLKPREEEPEQVRPVRSSGTGGGDGFGGDAELRALFERTYGPVKNRGFEAFQQSRKKAATLEQLYVTRIREDDYLLVDGYNIIFSWDELRDIAARDVNAAREALVNVLSNYQGVRRCHLILVFDAYKVKGGTGSIEQRGGIHIVYTKEAETADMYIEQASYDLSRKHRVRVATSDGMEQMIILGHGAERISATELHWEVEQANEHIEAILKKL</sequence>
<dbReference type="Pfam" id="PF14492">
    <property type="entry name" value="EFG_III"/>
    <property type="match status" value="1"/>
</dbReference>
<keyword evidence="2" id="KW-0648">Protein biosynthesis</keyword>
<dbReference type="Proteomes" id="UP000620147">
    <property type="component" value="Unassembled WGS sequence"/>
</dbReference>
<dbReference type="Gene3D" id="2.40.30.10">
    <property type="entry name" value="Translation factors"/>
    <property type="match status" value="1"/>
</dbReference>
<evidence type="ECO:0000256" key="2">
    <source>
        <dbReference type="ARBA" id="ARBA00022917"/>
    </source>
</evidence>
<dbReference type="SUPFAM" id="SSF54980">
    <property type="entry name" value="EF-G C-terminal domain-like"/>
    <property type="match status" value="2"/>
</dbReference>
<dbReference type="InterPro" id="IPR010298">
    <property type="entry name" value="YacP-like"/>
</dbReference>
<dbReference type="InterPro" id="IPR035650">
    <property type="entry name" value="Tet_C"/>
</dbReference>
<feature type="compositionally biased region" description="Basic and acidic residues" evidence="5">
    <location>
        <begin position="652"/>
        <end position="661"/>
    </location>
</feature>
<dbReference type="CDD" id="cd10912">
    <property type="entry name" value="PIN_YacP-like"/>
    <property type="match status" value="1"/>
</dbReference>
<dbReference type="Gene3D" id="3.40.50.300">
    <property type="entry name" value="P-loop containing nucleotide triphosphate hydrolases"/>
    <property type="match status" value="1"/>
</dbReference>
<dbReference type="Gene3D" id="3.30.230.10">
    <property type="match status" value="1"/>
</dbReference>
<reference evidence="7 8" key="1">
    <citation type="submission" date="2020-06" db="EMBL/GenBank/DDBJ databases">
        <title>Characterization of fructooligosaccharide metabolism and fructooligosaccharide-degrading enzymes in human commensal butyrate producers.</title>
        <authorList>
            <person name="Tanno H."/>
            <person name="Fujii T."/>
            <person name="Hirano K."/>
            <person name="Maeno S."/>
            <person name="Tonozuka T."/>
            <person name="Sakamoto M."/>
            <person name="Ohkuma M."/>
            <person name="Tochio T."/>
            <person name="Endo A."/>
        </authorList>
    </citation>
    <scope>NUCLEOTIDE SEQUENCE [LARGE SCALE GENOMIC DNA]</scope>
    <source>
        <strain evidence="7 8">JCM 31056</strain>
    </source>
</reference>
<dbReference type="PANTHER" id="PTHR43261">
    <property type="entry name" value="TRANSLATION ELONGATION FACTOR G-RELATED"/>
    <property type="match status" value="1"/>
</dbReference>
<dbReference type="InterPro" id="IPR020568">
    <property type="entry name" value="Ribosomal_Su5_D2-typ_SF"/>
</dbReference>
<name>A0ABQ1DX98_9FIRM</name>
<dbReference type="NCBIfam" id="TIGR00231">
    <property type="entry name" value="small_GTP"/>
    <property type="match status" value="1"/>
</dbReference>
<evidence type="ECO:0000256" key="3">
    <source>
        <dbReference type="ARBA" id="ARBA00023134"/>
    </source>
</evidence>
<evidence type="ECO:0000256" key="4">
    <source>
        <dbReference type="ARBA" id="ARBA00023251"/>
    </source>
</evidence>
<dbReference type="SUPFAM" id="SSF52540">
    <property type="entry name" value="P-loop containing nucleoside triphosphate hydrolases"/>
    <property type="match status" value="1"/>
</dbReference>
<dbReference type="CDD" id="cd03711">
    <property type="entry name" value="Tet_C"/>
    <property type="match status" value="1"/>
</dbReference>
<dbReference type="InterPro" id="IPR000795">
    <property type="entry name" value="T_Tr_GTP-bd_dom"/>
</dbReference>
<dbReference type="PRINTS" id="PR00315">
    <property type="entry name" value="ELONGATNFCT"/>
</dbReference>
<dbReference type="Pfam" id="PF05991">
    <property type="entry name" value="NYN_YacP"/>
    <property type="match status" value="1"/>
</dbReference>
<dbReference type="SMART" id="SM00838">
    <property type="entry name" value="EFG_C"/>
    <property type="match status" value="1"/>
</dbReference>
<organism evidence="7 8">
    <name type="scientific">Butyricicoccus faecihominis</name>
    <dbReference type="NCBI Taxonomy" id="1712515"/>
    <lineage>
        <taxon>Bacteria</taxon>
        <taxon>Bacillati</taxon>
        <taxon>Bacillota</taxon>
        <taxon>Clostridia</taxon>
        <taxon>Eubacteriales</taxon>
        <taxon>Butyricicoccaceae</taxon>
        <taxon>Butyricicoccus</taxon>
    </lineage>
</organism>
<dbReference type="InterPro" id="IPR014721">
    <property type="entry name" value="Ribsml_uS5_D2-typ_fold_subgr"/>
</dbReference>
<dbReference type="InterPro" id="IPR035647">
    <property type="entry name" value="EFG_III/V"/>
</dbReference>
<evidence type="ECO:0000259" key="6">
    <source>
        <dbReference type="PROSITE" id="PS51722"/>
    </source>
</evidence>